<accession>A0A1G1TN35</accession>
<sequence>MSPRLMALSEKFKAGIQKDPSWIIEQTKRAKPGPMIYDKKIGMTEAEWAEYQTAIDPGNLRVAPQFTGDVKIVRDKNTLRFIATDKLAMLNDSWFDLAKNEVHIAEYVLPFVQETTVGTATNVYGSSWKAYTWEMHDPQVDDFENLDFEKIKAMKKLTVFNVQLGKLDKTGQTFMKLKGQSIVNGVSKYSFDTPFFFQE</sequence>
<name>A0A1G1TN35_9BACT</name>
<organism evidence="1 2">
    <name type="scientific">Hymenobacter coccineus</name>
    <dbReference type="NCBI Taxonomy" id="1908235"/>
    <lineage>
        <taxon>Bacteria</taxon>
        <taxon>Pseudomonadati</taxon>
        <taxon>Bacteroidota</taxon>
        <taxon>Cytophagia</taxon>
        <taxon>Cytophagales</taxon>
        <taxon>Hymenobacteraceae</taxon>
        <taxon>Hymenobacter</taxon>
    </lineage>
</organism>
<comment type="caution">
    <text evidence="1">The sequence shown here is derived from an EMBL/GenBank/DDBJ whole genome shotgun (WGS) entry which is preliminary data.</text>
</comment>
<reference evidence="1 2" key="1">
    <citation type="submission" date="2016-08" db="EMBL/GenBank/DDBJ databases">
        <title>Hymenobacter coccineus sp. nov., Hymenobacter lapidarius sp. nov. and Hymenobacter glacialis sp. nov., isolated from Antarctic soil.</title>
        <authorList>
            <person name="Sedlacek I."/>
            <person name="Kralova S."/>
            <person name="Kyrova K."/>
            <person name="Maslanova I."/>
            <person name="Stankova E."/>
            <person name="Vrbovska V."/>
            <person name="Nemec M."/>
            <person name="Bartak M."/>
            <person name="Svec P."/>
            <person name="Busse H.-J."/>
            <person name="Pantucek R."/>
        </authorList>
    </citation>
    <scope>NUCLEOTIDE SEQUENCE [LARGE SCALE GENOMIC DNA]</scope>
    <source>
        <strain evidence="1 2">CCM 8649</strain>
    </source>
</reference>
<keyword evidence="2" id="KW-1185">Reference proteome</keyword>
<proteinExistence type="predicted"/>
<dbReference type="EMBL" id="MDZA01000001">
    <property type="protein sequence ID" value="OGX92290.1"/>
    <property type="molecule type" value="Genomic_DNA"/>
</dbReference>
<dbReference type="AlphaFoldDB" id="A0A1G1TN35"/>
<protein>
    <submittedName>
        <fullName evidence="1">Uncharacterized protein</fullName>
    </submittedName>
</protein>
<evidence type="ECO:0000313" key="1">
    <source>
        <dbReference type="EMBL" id="OGX92290.1"/>
    </source>
</evidence>
<gene>
    <name evidence="1" type="ORF">BEN49_16410</name>
</gene>
<dbReference type="Proteomes" id="UP000177506">
    <property type="component" value="Unassembled WGS sequence"/>
</dbReference>
<evidence type="ECO:0000313" key="2">
    <source>
        <dbReference type="Proteomes" id="UP000177506"/>
    </source>
</evidence>